<dbReference type="SUPFAM" id="SSF51338">
    <property type="entry name" value="Composite domain of metallo-dependent hydrolases"/>
    <property type="match status" value="1"/>
</dbReference>
<name>A0A6J6AKG3_9ZZZZ</name>
<sequence length="554" mass="59955">MTSLVLKGGTVVDGTGSERFVADVLVENGRIAAIGAGMFGDTELDASGCIVAPGFIDIHTHYDAQVFWDPSLTPSSFHGVTTVIAGNCGFSIAPTRPEHHDLIARTLENVEDMDVAALAAGVPWNFETFPEYLTAVSDLPLSLNFTAYIGHTALRLFVMGDDAYERAATSDEIDQMVAVLTEALNAGAAGFATSVAPTHRGVDGKPIPSRFAERVELEALFDCVGRVGKGVVEVTPGEILPLGDIYDLQIQSGAPFTITALLSTPSMTHRNFVDLNRARWESGANVWPQVTPRPLAFAMSLAEPFTFNVNSKFAELMSGDLEGRRVAYGDRAWRDEVRKVWSTGTFMVPRWETFEIDECPTNPLLEGRKIADIAAERSMDPFDLVMDLALAEPELLLRVRCVVANDDPAEVAFLISEEHCAFGLSDAGAHVGQLCDAPQATDLLGNWVRDRAVMTIEQAVHRLTKSQADLFHLVDRGELRVGAWADIVVFDPTTVAPGPIRRIADFPAGSERLTADQPVGVRHVLVNGVPIRVDEKQVDADSAPGQIAEVGSHR</sequence>
<dbReference type="InterPro" id="IPR050378">
    <property type="entry name" value="Metallo-dep_Hydrolases_sf"/>
</dbReference>
<evidence type="ECO:0000313" key="5">
    <source>
        <dbReference type="EMBL" id="CAB4796903.1"/>
    </source>
</evidence>
<dbReference type="InterPro" id="IPR032466">
    <property type="entry name" value="Metal_Hydrolase"/>
</dbReference>
<dbReference type="EMBL" id="CAESAL010000010">
    <property type="protein sequence ID" value="CAB4334588.1"/>
    <property type="molecule type" value="Genomic_DNA"/>
</dbReference>
<dbReference type="InterPro" id="IPR023100">
    <property type="entry name" value="D-aminoacylase_insert_dom_sf"/>
</dbReference>
<dbReference type="Gene3D" id="3.20.20.140">
    <property type="entry name" value="Metal-dependent hydrolases"/>
    <property type="match status" value="2"/>
</dbReference>
<dbReference type="Gene3D" id="3.30.1490.130">
    <property type="entry name" value="D-aminoacylase. Domain 3"/>
    <property type="match status" value="1"/>
</dbReference>
<feature type="domain" description="Amidohydrolase 3" evidence="1">
    <location>
        <begin position="43"/>
        <end position="193"/>
    </location>
</feature>
<evidence type="ECO:0000313" key="3">
    <source>
        <dbReference type="EMBL" id="CAB4370820.1"/>
    </source>
</evidence>
<dbReference type="EMBL" id="CAFBNJ010000006">
    <property type="protein sequence ID" value="CAB4941456.1"/>
    <property type="molecule type" value="Genomic_DNA"/>
</dbReference>
<dbReference type="EMBL" id="CAFBRD010000088">
    <property type="protein sequence ID" value="CAB5078185.1"/>
    <property type="molecule type" value="Genomic_DNA"/>
</dbReference>
<dbReference type="InterPro" id="IPR011059">
    <property type="entry name" value="Metal-dep_hydrolase_composite"/>
</dbReference>
<dbReference type="GO" id="GO:0016811">
    <property type="term" value="F:hydrolase activity, acting on carbon-nitrogen (but not peptide) bonds, in linear amides"/>
    <property type="evidence" value="ECO:0007669"/>
    <property type="project" value="InterPro"/>
</dbReference>
<dbReference type="GO" id="GO:0016812">
    <property type="term" value="F:hydrolase activity, acting on carbon-nitrogen (but not peptide) bonds, in cyclic amides"/>
    <property type="evidence" value="ECO:0007669"/>
    <property type="project" value="TreeGrafter"/>
</dbReference>
<dbReference type="EMBL" id="CAEZXY010000114">
    <property type="protein sequence ID" value="CAB4721761.1"/>
    <property type="molecule type" value="Genomic_DNA"/>
</dbReference>
<dbReference type="SUPFAM" id="SSF51556">
    <property type="entry name" value="Metallo-dependent hydrolases"/>
    <property type="match status" value="1"/>
</dbReference>
<reference evidence="3" key="1">
    <citation type="submission" date="2020-05" db="EMBL/GenBank/DDBJ databases">
        <authorList>
            <person name="Chiriac C."/>
            <person name="Salcher M."/>
            <person name="Ghai R."/>
            <person name="Kavagutti S V."/>
        </authorList>
    </citation>
    <scope>NUCLEOTIDE SEQUENCE</scope>
</reference>
<organism evidence="3">
    <name type="scientific">freshwater metagenome</name>
    <dbReference type="NCBI Taxonomy" id="449393"/>
    <lineage>
        <taxon>unclassified sequences</taxon>
        <taxon>metagenomes</taxon>
        <taxon>ecological metagenomes</taxon>
    </lineage>
</organism>
<gene>
    <name evidence="4" type="ORF">UFOPK2624_01756</name>
    <name evidence="5" type="ORF">UFOPK2969_01234</name>
    <name evidence="2" type="ORF">UFOPK3331_00476</name>
    <name evidence="6" type="ORF">UFOPK3785_00218</name>
    <name evidence="3" type="ORF">UFOPK4201_00441</name>
    <name evidence="7" type="ORF">UFOPK4371_01384</name>
</gene>
<dbReference type="Gene3D" id="2.30.40.10">
    <property type="entry name" value="Urease, subunit C, domain 1"/>
    <property type="match status" value="1"/>
</dbReference>
<evidence type="ECO:0000313" key="2">
    <source>
        <dbReference type="EMBL" id="CAB4334588.1"/>
    </source>
</evidence>
<evidence type="ECO:0000313" key="7">
    <source>
        <dbReference type="EMBL" id="CAB5078185.1"/>
    </source>
</evidence>
<accession>A0A6J6AKG3</accession>
<evidence type="ECO:0000313" key="4">
    <source>
        <dbReference type="EMBL" id="CAB4721761.1"/>
    </source>
</evidence>
<dbReference type="PANTHER" id="PTHR11647">
    <property type="entry name" value="HYDRANTOINASE/DIHYDROPYRIMIDINASE FAMILY MEMBER"/>
    <property type="match status" value="1"/>
</dbReference>
<evidence type="ECO:0000313" key="6">
    <source>
        <dbReference type="EMBL" id="CAB4941456.1"/>
    </source>
</evidence>
<dbReference type="PANTHER" id="PTHR11647:SF1">
    <property type="entry name" value="COLLAPSIN RESPONSE MEDIATOR PROTEIN"/>
    <property type="match status" value="1"/>
</dbReference>
<proteinExistence type="predicted"/>
<dbReference type="EMBL" id="CAEUNJ010000013">
    <property type="protein sequence ID" value="CAB4370820.1"/>
    <property type="molecule type" value="Genomic_DNA"/>
</dbReference>
<dbReference type="InterPro" id="IPR013108">
    <property type="entry name" value="Amidohydro_3"/>
</dbReference>
<dbReference type="EMBL" id="CAFAAD010000096">
    <property type="protein sequence ID" value="CAB4796903.1"/>
    <property type="molecule type" value="Genomic_DNA"/>
</dbReference>
<feature type="domain" description="Amidohydrolase 3" evidence="1">
    <location>
        <begin position="327"/>
        <end position="530"/>
    </location>
</feature>
<dbReference type="AlphaFoldDB" id="A0A6J6AKG3"/>
<dbReference type="GO" id="GO:0005829">
    <property type="term" value="C:cytosol"/>
    <property type="evidence" value="ECO:0007669"/>
    <property type="project" value="TreeGrafter"/>
</dbReference>
<dbReference type="Pfam" id="PF07969">
    <property type="entry name" value="Amidohydro_3"/>
    <property type="match status" value="2"/>
</dbReference>
<protein>
    <submittedName>
        <fullName evidence="3">Unannotated protein</fullName>
    </submittedName>
</protein>
<evidence type="ECO:0000259" key="1">
    <source>
        <dbReference type="Pfam" id="PF07969"/>
    </source>
</evidence>